<protein>
    <submittedName>
        <fullName evidence="3">FIVAR domain-containing protein</fullName>
    </submittedName>
</protein>
<name>A0A9D2NRW3_9FIRM</name>
<feature type="coiled-coil region" evidence="1">
    <location>
        <begin position="109"/>
        <end position="180"/>
    </location>
</feature>
<organism evidence="3 4">
    <name type="scientific">Candidatus Merdibacter merdavium</name>
    <dbReference type="NCBI Taxonomy" id="2838692"/>
    <lineage>
        <taxon>Bacteria</taxon>
        <taxon>Bacillati</taxon>
        <taxon>Bacillota</taxon>
        <taxon>Erysipelotrichia</taxon>
        <taxon>Erysipelotrichales</taxon>
        <taxon>Erysipelotrichaceae</taxon>
        <taxon>Merdibacter</taxon>
    </lineage>
</organism>
<evidence type="ECO:0000313" key="3">
    <source>
        <dbReference type="EMBL" id="HJC36401.1"/>
    </source>
</evidence>
<evidence type="ECO:0000256" key="2">
    <source>
        <dbReference type="SAM" id="MobiDB-lite"/>
    </source>
</evidence>
<reference evidence="3" key="2">
    <citation type="submission" date="2021-04" db="EMBL/GenBank/DDBJ databases">
        <authorList>
            <person name="Gilroy R."/>
        </authorList>
    </citation>
    <scope>NUCLEOTIDE SEQUENCE</scope>
    <source>
        <strain evidence="3">CHK187-11901</strain>
    </source>
</reference>
<dbReference type="Proteomes" id="UP000823896">
    <property type="component" value="Unassembled WGS sequence"/>
</dbReference>
<proteinExistence type="predicted"/>
<keyword evidence="1" id="KW-0175">Coiled coil</keyword>
<accession>A0A9D2NRW3</accession>
<dbReference type="Pfam" id="PF07554">
    <property type="entry name" value="FIVAR"/>
    <property type="match status" value="3"/>
</dbReference>
<comment type="caution">
    <text evidence="3">The sequence shown here is derived from an EMBL/GenBank/DDBJ whole genome shotgun (WGS) entry which is preliminary data.</text>
</comment>
<sequence>MSSLIRTAESLTALKQASDAFAAESAFDASGIVTGFNQLEVQVHTDTQILETVIDAAKAMDLESHDTESAEAALKTLREAEDLLGAEPTQAQVDEMLKKLVNAITNVMKTEAEAARDALQALISEAEAIDLSHKTTASREAFAQALEDAKAVLADENADAQALDEAYRNLQAAINGLQDIVDSDKSALEQAIADAKKVNTSLYTKETVDVFEQALKEAEAVMADETATQDQVDAAAKKLIAAQNALQKNPETPADPQDPDEGKPGEGTDSDTAAASALPTTAAALIVSGAAAALMLRKRKHHI</sequence>
<dbReference type="EMBL" id="DWWM01000028">
    <property type="protein sequence ID" value="HJC36401.1"/>
    <property type="molecule type" value="Genomic_DNA"/>
</dbReference>
<gene>
    <name evidence="3" type="ORF">H9702_04640</name>
</gene>
<dbReference type="Gene3D" id="1.20.1270.90">
    <property type="entry name" value="AF1782-like"/>
    <property type="match status" value="2"/>
</dbReference>
<evidence type="ECO:0000256" key="1">
    <source>
        <dbReference type="SAM" id="Coils"/>
    </source>
</evidence>
<evidence type="ECO:0000313" key="4">
    <source>
        <dbReference type="Proteomes" id="UP000823896"/>
    </source>
</evidence>
<reference evidence="3" key="1">
    <citation type="journal article" date="2021" name="PeerJ">
        <title>Extensive microbial diversity within the chicken gut microbiome revealed by metagenomics and culture.</title>
        <authorList>
            <person name="Gilroy R."/>
            <person name="Ravi A."/>
            <person name="Getino M."/>
            <person name="Pursley I."/>
            <person name="Horton D.L."/>
            <person name="Alikhan N.F."/>
            <person name="Baker D."/>
            <person name="Gharbi K."/>
            <person name="Hall N."/>
            <person name="Watson M."/>
            <person name="Adriaenssens E.M."/>
            <person name="Foster-Nyarko E."/>
            <person name="Jarju S."/>
            <person name="Secka A."/>
            <person name="Antonio M."/>
            <person name="Oren A."/>
            <person name="Chaudhuri R.R."/>
            <person name="La Ragione R."/>
            <person name="Hildebrand F."/>
            <person name="Pallen M.J."/>
        </authorList>
    </citation>
    <scope>NUCLEOTIDE SEQUENCE</scope>
    <source>
        <strain evidence="3">CHK187-11901</strain>
    </source>
</reference>
<feature type="region of interest" description="Disordered" evidence="2">
    <location>
        <begin position="245"/>
        <end position="274"/>
    </location>
</feature>
<dbReference type="AlphaFoldDB" id="A0A9D2NRW3"/>